<protein>
    <recommendedName>
        <fullName evidence="4">DUF2029 domain-containing protein</fullName>
    </recommendedName>
</protein>
<dbReference type="AlphaFoldDB" id="A0A4V3IXQ9"/>
<accession>A0A4V3IXQ9</accession>
<dbReference type="Proteomes" id="UP000298468">
    <property type="component" value="Unassembled WGS sequence"/>
</dbReference>
<sequence length="399" mass="42974">MADISFWDFRGTLTGVVYVPAAGLSSILGPQSAQFSILLQNALVLGWFAAFMVPQFVSYWKPLTPQLRWTAALLVWIVTVGFAPYALVDLYPVIGFVCALYLLRSDRLLLILFAGILSGFALNLRPAFLVAAVLVALVSVVWKRWKGVFYALGVVIGLLPQLVVNVSLSGVWTLWPPLQSSLVALQAGYASYIVRYDTLLGAAVPQQFYCSPAMASQLFGTTLPTSTGQLSATFLGNMPNSVIFSLQKIASSLQWPLSTPYSIPAPGLDELFSLTMTAITVIGLLALLRLAITSRGKWTSTVWQNWAGLGVVILSAIVTLVGAATESRFALQLVLIGVVGCLTLPMVSVRQAWARGRWWIVAAVILVMVVTFFGYKGLSHPAAPGDATQATCAVLLDAR</sequence>
<evidence type="ECO:0000256" key="1">
    <source>
        <dbReference type="SAM" id="Phobius"/>
    </source>
</evidence>
<keyword evidence="1" id="KW-1133">Transmembrane helix</keyword>
<dbReference type="RefSeq" id="WP_134640300.1">
    <property type="nucleotide sequence ID" value="NZ_SOHM01000013.1"/>
</dbReference>
<gene>
    <name evidence="2" type="ORF">E3T61_07765</name>
</gene>
<dbReference type="OrthoDB" id="5113142at2"/>
<keyword evidence="1" id="KW-0472">Membrane</keyword>
<feature type="transmembrane region" description="Helical" evidence="1">
    <location>
        <begin position="108"/>
        <end position="141"/>
    </location>
</feature>
<feature type="transmembrane region" description="Helical" evidence="1">
    <location>
        <begin position="329"/>
        <end position="349"/>
    </location>
</feature>
<comment type="caution">
    <text evidence="2">The sequence shown here is derived from an EMBL/GenBank/DDBJ whole genome shotgun (WGS) entry which is preliminary data.</text>
</comment>
<proteinExistence type="predicted"/>
<organism evidence="2 3">
    <name type="scientific">Cryobacterium lactosi</name>
    <dbReference type="NCBI Taxonomy" id="1259202"/>
    <lineage>
        <taxon>Bacteria</taxon>
        <taxon>Bacillati</taxon>
        <taxon>Actinomycetota</taxon>
        <taxon>Actinomycetes</taxon>
        <taxon>Micrococcales</taxon>
        <taxon>Microbacteriaceae</taxon>
        <taxon>Cryobacterium</taxon>
    </lineage>
</organism>
<feature type="transmembrane region" description="Helical" evidence="1">
    <location>
        <begin position="69"/>
        <end position="88"/>
    </location>
</feature>
<keyword evidence="3" id="KW-1185">Reference proteome</keyword>
<feature type="transmembrane region" description="Helical" evidence="1">
    <location>
        <begin position="356"/>
        <end position="375"/>
    </location>
</feature>
<feature type="transmembrane region" description="Helical" evidence="1">
    <location>
        <begin position="35"/>
        <end position="57"/>
    </location>
</feature>
<feature type="transmembrane region" description="Helical" evidence="1">
    <location>
        <begin position="148"/>
        <end position="175"/>
    </location>
</feature>
<feature type="transmembrane region" description="Helical" evidence="1">
    <location>
        <begin position="271"/>
        <end position="291"/>
    </location>
</feature>
<keyword evidence="1" id="KW-0812">Transmembrane</keyword>
<reference evidence="2 3" key="1">
    <citation type="submission" date="2019-03" db="EMBL/GenBank/DDBJ databases">
        <title>Genomics of glacier-inhabiting Cryobacterium strains.</title>
        <authorList>
            <person name="Liu Q."/>
            <person name="Xin Y.-H."/>
        </authorList>
    </citation>
    <scope>NUCLEOTIDE SEQUENCE [LARGE SCALE GENOMIC DNA]</scope>
    <source>
        <strain evidence="2 3">Sr59</strain>
    </source>
</reference>
<evidence type="ECO:0000313" key="3">
    <source>
        <dbReference type="Proteomes" id="UP000298468"/>
    </source>
</evidence>
<evidence type="ECO:0000313" key="2">
    <source>
        <dbReference type="EMBL" id="TFD91863.1"/>
    </source>
</evidence>
<feature type="transmembrane region" description="Helical" evidence="1">
    <location>
        <begin position="303"/>
        <end position="323"/>
    </location>
</feature>
<evidence type="ECO:0008006" key="4">
    <source>
        <dbReference type="Google" id="ProtNLM"/>
    </source>
</evidence>
<dbReference type="EMBL" id="SOHM01000013">
    <property type="protein sequence ID" value="TFD91863.1"/>
    <property type="molecule type" value="Genomic_DNA"/>
</dbReference>
<name>A0A4V3IXQ9_9MICO</name>